<dbReference type="EMBL" id="JABSTQ010003786">
    <property type="protein sequence ID" value="KAG0443141.1"/>
    <property type="molecule type" value="Genomic_DNA"/>
</dbReference>
<reference evidence="1 2" key="1">
    <citation type="journal article" date="2020" name="Cell">
        <title>Large-Scale Comparative Analyses of Tick Genomes Elucidate Their Genetic Diversity and Vector Capacities.</title>
        <authorList>
            <consortium name="Tick Genome and Microbiome Consortium (TIGMIC)"/>
            <person name="Jia N."/>
            <person name="Wang J."/>
            <person name="Shi W."/>
            <person name="Du L."/>
            <person name="Sun Y."/>
            <person name="Zhan W."/>
            <person name="Jiang J.F."/>
            <person name="Wang Q."/>
            <person name="Zhang B."/>
            <person name="Ji P."/>
            <person name="Bell-Sakyi L."/>
            <person name="Cui X.M."/>
            <person name="Yuan T.T."/>
            <person name="Jiang B.G."/>
            <person name="Yang W.F."/>
            <person name="Lam T.T."/>
            <person name="Chang Q.C."/>
            <person name="Ding S.J."/>
            <person name="Wang X.J."/>
            <person name="Zhu J.G."/>
            <person name="Ruan X.D."/>
            <person name="Zhao L."/>
            <person name="Wei J.T."/>
            <person name="Ye R.Z."/>
            <person name="Que T.C."/>
            <person name="Du C.H."/>
            <person name="Zhou Y.H."/>
            <person name="Cheng J.X."/>
            <person name="Dai P.F."/>
            <person name="Guo W.B."/>
            <person name="Han X.H."/>
            <person name="Huang E.J."/>
            <person name="Li L.F."/>
            <person name="Wei W."/>
            <person name="Gao Y.C."/>
            <person name="Liu J.Z."/>
            <person name="Shao H.Z."/>
            <person name="Wang X."/>
            <person name="Wang C.C."/>
            <person name="Yang T.C."/>
            <person name="Huo Q.B."/>
            <person name="Li W."/>
            <person name="Chen H.Y."/>
            <person name="Chen S.E."/>
            <person name="Zhou L.G."/>
            <person name="Ni X.B."/>
            <person name="Tian J.H."/>
            <person name="Sheng Y."/>
            <person name="Liu T."/>
            <person name="Pan Y.S."/>
            <person name="Xia L.Y."/>
            <person name="Li J."/>
            <person name="Zhao F."/>
            <person name="Cao W.C."/>
        </authorList>
    </citation>
    <scope>NUCLEOTIDE SEQUENCE [LARGE SCALE GENOMIC DNA]</scope>
    <source>
        <strain evidence="1">Iper-2018</strain>
    </source>
</reference>
<evidence type="ECO:0000313" key="1">
    <source>
        <dbReference type="EMBL" id="KAG0443141.1"/>
    </source>
</evidence>
<keyword evidence="2" id="KW-1185">Reference proteome</keyword>
<feature type="non-terminal residue" evidence="1">
    <location>
        <position position="1"/>
    </location>
</feature>
<accession>A0AC60QXJ0</accession>
<organism evidence="1 2">
    <name type="scientific">Ixodes persulcatus</name>
    <name type="common">Taiga tick</name>
    <dbReference type="NCBI Taxonomy" id="34615"/>
    <lineage>
        <taxon>Eukaryota</taxon>
        <taxon>Metazoa</taxon>
        <taxon>Ecdysozoa</taxon>
        <taxon>Arthropoda</taxon>
        <taxon>Chelicerata</taxon>
        <taxon>Arachnida</taxon>
        <taxon>Acari</taxon>
        <taxon>Parasitiformes</taxon>
        <taxon>Ixodida</taxon>
        <taxon>Ixodoidea</taxon>
        <taxon>Ixodidae</taxon>
        <taxon>Ixodinae</taxon>
        <taxon>Ixodes</taxon>
    </lineage>
</organism>
<name>A0AC60QXJ0_IXOPE</name>
<gene>
    <name evidence="1" type="ORF">HPB47_015252</name>
</gene>
<dbReference type="Proteomes" id="UP000805193">
    <property type="component" value="Unassembled WGS sequence"/>
</dbReference>
<sequence>TAAYPQIEAKLPECIEEKRGRSHAISTEMAQIEALRLAREDDIPRNQFRASRWWFYRFMKHQGFFIRRRTTLCQRLPDAYEEELVNFQRYVIELQKYGRTLPTDLPSGIVVRVEDNSWMNSHLVVDWLKTMWENRPGTMLARRSTIVLDAFWEHNTKNVKTRLADLMTNLIMILRGTTPMLQPMDVCLNKPFKLHVKLMHTEWIAEEEYNITPTARICKADIQYFESGRRMEGDSCCDDSQEFQEVLHH</sequence>
<protein>
    <submittedName>
        <fullName evidence="1">Uncharacterized protein</fullName>
    </submittedName>
</protein>
<proteinExistence type="predicted"/>
<evidence type="ECO:0000313" key="2">
    <source>
        <dbReference type="Proteomes" id="UP000805193"/>
    </source>
</evidence>
<comment type="caution">
    <text evidence="1">The sequence shown here is derived from an EMBL/GenBank/DDBJ whole genome shotgun (WGS) entry which is preliminary data.</text>
</comment>